<comment type="caution">
    <text evidence="1">The sequence shown here is derived from an EMBL/GenBank/DDBJ whole genome shotgun (WGS) entry which is preliminary data.</text>
</comment>
<dbReference type="EMBL" id="JAKRYL010000001">
    <property type="protein sequence ID" value="MCL7745566.1"/>
    <property type="molecule type" value="Genomic_DNA"/>
</dbReference>
<keyword evidence="2" id="KW-1185">Reference proteome</keyword>
<name>A0A9X1ZW89_9BACI</name>
<sequence length="75" mass="8710">MRLPTFIVFPGSDVDQEETFIVEASDEAEARSKNSPFAASEFPSEMYSYILEKTNFSYFDDIRVYPIELRDKQSL</sequence>
<accession>A0A9X1ZW89</accession>
<gene>
    <name evidence="1" type="ORF">MF646_00385</name>
</gene>
<protein>
    <submittedName>
        <fullName evidence="1">Uncharacterized protein</fullName>
    </submittedName>
</protein>
<evidence type="ECO:0000313" key="1">
    <source>
        <dbReference type="EMBL" id="MCL7745566.1"/>
    </source>
</evidence>
<dbReference type="RefSeq" id="WP_250094504.1">
    <property type="nucleotide sequence ID" value="NZ_JAKRYL010000001.1"/>
</dbReference>
<proteinExistence type="predicted"/>
<organism evidence="1 2">
    <name type="scientific">Halalkalibacter alkaliphilus</name>
    <dbReference type="NCBI Taxonomy" id="2917993"/>
    <lineage>
        <taxon>Bacteria</taxon>
        <taxon>Bacillati</taxon>
        <taxon>Bacillota</taxon>
        <taxon>Bacilli</taxon>
        <taxon>Bacillales</taxon>
        <taxon>Bacillaceae</taxon>
        <taxon>Halalkalibacter</taxon>
    </lineage>
</organism>
<reference evidence="1" key="1">
    <citation type="submission" date="2022-02" db="EMBL/GenBank/DDBJ databases">
        <title>Halalkalibacter sp. nov. isolated from Lonar Lake, India.</title>
        <authorList>
            <person name="Joshi A."/>
            <person name="Thite S."/>
            <person name="Lodha T."/>
        </authorList>
    </citation>
    <scope>NUCLEOTIDE SEQUENCE</scope>
    <source>
        <strain evidence="1">MEB205</strain>
    </source>
</reference>
<evidence type="ECO:0000313" key="2">
    <source>
        <dbReference type="Proteomes" id="UP001139150"/>
    </source>
</evidence>
<dbReference type="Proteomes" id="UP001139150">
    <property type="component" value="Unassembled WGS sequence"/>
</dbReference>
<dbReference type="AlphaFoldDB" id="A0A9X1ZW89"/>